<dbReference type="OrthoDB" id="1550938at2"/>
<dbReference type="InterPro" id="IPR021561">
    <property type="entry name" value="AbiEi_3"/>
</dbReference>
<dbReference type="AlphaFoldDB" id="A0A370G2Y9"/>
<feature type="domain" description="Transcriptional regulator AbiEi antitoxin N-terminal" evidence="1">
    <location>
        <begin position="6"/>
        <end position="96"/>
    </location>
</feature>
<dbReference type="Pfam" id="PF17194">
    <property type="entry name" value="AbiEi_3_N"/>
    <property type="match status" value="1"/>
</dbReference>
<evidence type="ECO:0000313" key="2">
    <source>
        <dbReference type="EMBL" id="RDI36954.1"/>
    </source>
</evidence>
<gene>
    <name evidence="2" type="ORF">C8D86_1457</name>
</gene>
<comment type="caution">
    <text evidence="2">The sequence shown here is derived from an EMBL/GenBank/DDBJ whole genome shotgun (WGS) entry which is preliminary data.</text>
</comment>
<dbReference type="RefSeq" id="WP_114835491.1">
    <property type="nucleotide sequence ID" value="NZ_LR699117.1"/>
</dbReference>
<dbReference type="Pfam" id="PF11459">
    <property type="entry name" value="AbiEi_3"/>
    <property type="match status" value="1"/>
</dbReference>
<dbReference type="Proteomes" id="UP000254720">
    <property type="component" value="Unassembled WGS sequence"/>
</dbReference>
<name>A0A370G2Y9_9COXI</name>
<protein>
    <submittedName>
        <fullName evidence="2">Transcriptional regulator with AbiEi antitoxin domain of type IV toxin-antitoxin system</fullName>
    </submittedName>
</protein>
<sequence>MTRFERNKLNEVITQMPQGLVLTLDWLKEHGVSSKLAWWYVKSRWLERVGNEAYKKYGDKVSWVGALSAVQNQLHLPLHVGAKTALELLGQAHFIPMQGIKRVSLFHSSMVKVPLWFRKAKAWDAEFNIYQVSLFQEDDALLGVINRTIDGVDVYLSSPERAALEILYLVPTKQSFEEASKLIETLTQLRPNLVQSLLEKCKSIKVKRLFLYLADKFQHPWLSKVDLSRVSLGHGNRVIGEGGDYHPKYQLSLPKIVEE</sequence>
<dbReference type="InterPro" id="IPR033455">
    <property type="entry name" value="AbiEi_3_N"/>
</dbReference>
<organism evidence="2 3">
    <name type="scientific">Aquicella lusitana</name>
    <dbReference type="NCBI Taxonomy" id="254246"/>
    <lineage>
        <taxon>Bacteria</taxon>
        <taxon>Pseudomonadati</taxon>
        <taxon>Pseudomonadota</taxon>
        <taxon>Gammaproteobacteria</taxon>
        <taxon>Legionellales</taxon>
        <taxon>Coxiellaceae</taxon>
        <taxon>Aquicella</taxon>
    </lineage>
</organism>
<proteinExistence type="predicted"/>
<keyword evidence="3" id="KW-1185">Reference proteome</keyword>
<dbReference type="EMBL" id="QQAX01000045">
    <property type="protein sequence ID" value="RDI36954.1"/>
    <property type="molecule type" value="Genomic_DNA"/>
</dbReference>
<accession>A0A370G2Y9</accession>
<reference evidence="2 3" key="1">
    <citation type="submission" date="2018-07" db="EMBL/GenBank/DDBJ databases">
        <title>Genomic Encyclopedia of Type Strains, Phase IV (KMG-IV): sequencing the most valuable type-strain genomes for metagenomic binning, comparative biology and taxonomic classification.</title>
        <authorList>
            <person name="Goeker M."/>
        </authorList>
    </citation>
    <scope>NUCLEOTIDE SEQUENCE [LARGE SCALE GENOMIC DNA]</scope>
    <source>
        <strain evidence="2 3">DSM 16500</strain>
    </source>
</reference>
<evidence type="ECO:0000259" key="1">
    <source>
        <dbReference type="Pfam" id="PF17194"/>
    </source>
</evidence>
<evidence type="ECO:0000313" key="3">
    <source>
        <dbReference type="Proteomes" id="UP000254720"/>
    </source>
</evidence>